<dbReference type="Gene3D" id="3.10.180.10">
    <property type="entry name" value="2,3-Dihydroxybiphenyl 1,2-Dioxygenase, domain 1"/>
    <property type="match status" value="2"/>
</dbReference>
<dbReference type="SUPFAM" id="SSF54593">
    <property type="entry name" value="Glyoxalase/Bleomycin resistance protein/Dihydroxybiphenyl dioxygenase"/>
    <property type="match status" value="2"/>
</dbReference>
<dbReference type="Pfam" id="PF00903">
    <property type="entry name" value="Glyoxalase"/>
    <property type="match status" value="2"/>
</dbReference>
<dbReference type="InterPro" id="IPR004360">
    <property type="entry name" value="Glyas_Fos-R_dOase_dom"/>
</dbReference>
<name>A0ABS2L195_9MICO</name>
<dbReference type="InterPro" id="IPR052164">
    <property type="entry name" value="Anthracycline_SecMetBiosynth"/>
</dbReference>
<comment type="caution">
    <text evidence="2">The sequence shown here is derived from an EMBL/GenBank/DDBJ whole genome shotgun (WGS) entry which is preliminary data.</text>
</comment>
<keyword evidence="2" id="KW-0456">Lyase</keyword>
<reference evidence="2 3" key="1">
    <citation type="submission" date="2021-01" db="EMBL/GenBank/DDBJ databases">
        <title>Sequencing the genomes of 1000 actinobacteria strains.</title>
        <authorList>
            <person name="Klenk H.-P."/>
        </authorList>
    </citation>
    <scope>NUCLEOTIDE SEQUENCE [LARGE SCALE GENOMIC DNA]</scope>
    <source>
        <strain evidence="2 3">DSM 13057</strain>
    </source>
</reference>
<gene>
    <name evidence="2" type="ORF">JOE66_000486</name>
</gene>
<evidence type="ECO:0000313" key="3">
    <source>
        <dbReference type="Proteomes" id="UP000776164"/>
    </source>
</evidence>
<dbReference type="Proteomes" id="UP000776164">
    <property type="component" value="Unassembled WGS sequence"/>
</dbReference>
<evidence type="ECO:0000259" key="1">
    <source>
        <dbReference type="PROSITE" id="PS51819"/>
    </source>
</evidence>
<proteinExistence type="predicted"/>
<dbReference type="InterPro" id="IPR037523">
    <property type="entry name" value="VOC_core"/>
</dbReference>
<dbReference type="EMBL" id="JAFBBU010000001">
    <property type="protein sequence ID" value="MBM7470852.1"/>
    <property type="molecule type" value="Genomic_DNA"/>
</dbReference>
<dbReference type="GO" id="GO:0016829">
    <property type="term" value="F:lyase activity"/>
    <property type="evidence" value="ECO:0007669"/>
    <property type="project" value="UniProtKB-KW"/>
</dbReference>
<keyword evidence="3" id="KW-1185">Reference proteome</keyword>
<dbReference type="CDD" id="cd07247">
    <property type="entry name" value="SgaA_N_like"/>
    <property type="match status" value="2"/>
</dbReference>
<feature type="domain" description="VOC" evidence="1">
    <location>
        <begin position="144"/>
        <end position="258"/>
    </location>
</feature>
<dbReference type="PANTHER" id="PTHR33993">
    <property type="entry name" value="GLYOXALASE-RELATED"/>
    <property type="match status" value="1"/>
</dbReference>
<accession>A0ABS2L195</accession>
<feature type="domain" description="VOC" evidence="1">
    <location>
        <begin position="11"/>
        <end position="130"/>
    </location>
</feature>
<dbReference type="PANTHER" id="PTHR33993:SF14">
    <property type="entry name" value="GB|AAF24581.1"/>
    <property type="match status" value="1"/>
</dbReference>
<organism evidence="2 3">
    <name type="scientific">Subtercola frigoramans</name>
    <dbReference type="NCBI Taxonomy" id="120298"/>
    <lineage>
        <taxon>Bacteria</taxon>
        <taxon>Bacillati</taxon>
        <taxon>Actinomycetota</taxon>
        <taxon>Actinomycetes</taxon>
        <taxon>Micrococcales</taxon>
        <taxon>Microbacteriaceae</taxon>
        <taxon>Subtercola</taxon>
    </lineage>
</organism>
<dbReference type="RefSeq" id="WP_205106544.1">
    <property type="nucleotide sequence ID" value="NZ_BAAAHT010000018.1"/>
</dbReference>
<evidence type="ECO:0000313" key="2">
    <source>
        <dbReference type="EMBL" id="MBM7470852.1"/>
    </source>
</evidence>
<protein>
    <submittedName>
        <fullName evidence="2">Enzyme related to lactoylglutathione lyase</fullName>
    </submittedName>
</protein>
<dbReference type="PROSITE" id="PS51819">
    <property type="entry name" value="VOC"/>
    <property type="match status" value="2"/>
</dbReference>
<sequence length="258" mass="27249">MAIVESYLQGTPCWVDLVTTDIVAARDFYSSLFAWQYDAYPMGPPEAGLTYYMSTLHGKNVAGLMQDFEVSSETDVHWNTYLAVDDADAAAARAVQAGGTLVRPVDEIPGSGRIGSLLDPSGAAIGLWQTTGHIGSAVVNEPGAVVWNELRSSDVASTLPFYEAVAGMRSETEEAEGLGDYTQFFVDDKSIAGAVATTGVDSRNAWNIYFAVDDVDASVEKVLALGGSVTQPAFDAGGVGRMAGVTDPQGAVFWLISN</sequence>
<dbReference type="InterPro" id="IPR029068">
    <property type="entry name" value="Glyas_Bleomycin-R_OHBP_Dase"/>
</dbReference>